<organism evidence="2 3">
    <name type="scientific">Parabacteroides goldsteinii DSM 19448 = WAL 12034</name>
    <dbReference type="NCBI Taxonomy" id="927665"/>
    <lineage>
        <taxon>Bacteria</taxon>
        <taxon>Pseudomonadati</taxon>
        <taxon>Bacteroidota</taxon>
        <taxon>Bacteroidia</taxon>
        <taxon>Bacteroidales</taxon>
        <taxon>Tannerellaceae</taxon>
        <taxon>Parabacteroides</taxon>
    </lineage>
</organism>
<dbReference type="HOGENOM" id="CLU_2207491_0_0_10"/>
<evidence type="ECO:0000313" key="2">
    <source>
        <dbReference type="EMBL" id="KKB53371.1"/>
    </source>
</evidence>
<evidence type="ECO:0000256" key="1">
    <source>
        <dbReference type="SAM" id="SignalP"/>
    </source>
</evidence>
<gene>
    <name evidence="2" type="ORF">HMPREF1535_02910</name>
</gene>
<dbReference type="Proteomes" id="UP000033047">
    <property type="component" value="Unassembled WGS sequence"/>
</dbReference>
<dbReference type="PATRIC" id="fig|927665.4.peg.2986"/>
<proteinExistence type="predicted"/>
<name>A0A0F5J647_9BACT</name>
<dbReference type="AlphaFoldDB" id="A0A0F5J647"/>
<comment type="caution">
    <text evidence="2">The sequence shown here is derived from an EMBL/GenBank/DDBJ whole genome shotgun (WGS) entry which is preliminary data.</text>
</comment>
<reference evidence="2 3" key="1">
    <citation type="submission" date="2013-04" db="EMBL/GenBank/DDBJ databases">
        <title>The Genome Sequence of Parabacteroides goldsteinii DSM 19448.</title>
        <authorList>
            <consortium name="The Broad Institute Genomics Platform"/>
            <person name="Earl A."/>
            <person name="Ward D."/>
            <person name="Feldgarden M."/>
            <person name="Gevers D."/>
            <person name="Martens E."/>
            <person name="Sakamoto M."/>
            <person name="Benno Y."/>
            <person name="Song Y."/>
            <person name="Liu C."/>
            <person name="Lee J."/>
            <person name="Bolanos M."/>
            <person name="Vaisanen M.L."/>
            <person name="Finegold S.M."/>
            <person name="Walker B."/>
            <person name="Young S."/>
            <person name="Zeng Q."/>
            <person name="Gargeya S."/>
            <person name="Fitzgerald M."/>
            <person name="Haas B."/>
            <person name="Abouelleil A."/>
            <person name="Allen A.W."/>
            <person name="Alvarado L."/>
            <person name="Arachchi H.M."/>
            <person name="Berlin A.M."/>
            <person name="Chapman S.B."/>
            <person name="Gainer-Dewar J."/>
            <person name="Goldberg J."/>
            <person name="Griggs A."/>
            <person name="Gujja S."/>
            <person name="Hansen M."/>
            <person name="Howarth C."/>
            <person name="Imamovic A."/>
            <person name="Ireland A."/>
            <person name="Larimer J."/>
            <person name="McCowan C."/>
            <person name="Murphy C."/>
            <person name="Pearson M."/>
            <person name="Poon T.W."/>
            <person name="Priest M."/>
            <person name="Roberts A."/>
            <person name="Saif S."/>
            <person name="Shea T."/>
            <person name="Sisk P."/>
            <person name="Sykes S."/>
            <person name="Wortman J."/>
            <person name="Nusbaum C."/>
            <person name="Birren B."/>
        </authorList>
    </citation>
    <scope>NUCLEOTIDE SEQUENCE [LARGE SCALE GENOMIC DNA]</scope>
    <source>
        <strain evidence="2 3">DSM 19448</strain>
    </source>
</reference>
<feature type="chain" id="PRO_5002488768" description="Lipoprotein" evidence="1">
    <location>
        <begin position="23"/>
        <end position="107"/>
    </location>
</feature>
<evidence type="ECO:0008006" key="4">
    <source>
        <dbReference type="Google" id="ProtNLM"/>
    </source>
</evidence>
<keyword evidence="1" id="KW-0732">Signal</keyword>
<feature type="signal peptide" evidence="1">
    <location>
        <begin position="1"/>
        <end position="22"/>
    </location>
</feature>
<dbReference type="PROSITE" id="PS51257">
    <property type="entry name" value="PROKAR_LIPOPROTEIN"/>
    <property type="match status" value="1"/>
</dbReference>
<protein>
    <recommendedName>
        <fullName evidence="4">Lipoprotein</fullName>
    </recommendedName>
</protein>
<dbReference type="RefSeq" id="WP_046146656.1">
    <property type="nucleotide sequence ID" value="NZ_KQ033913.1"/>
</dbReference>
<dbReference type="EMBL" id="AQHV01000014">
    <property type="protein sequence ID" value="KKB53371.1"/>
    <property type="molecule type" value="Genomic_DNA"/>
</dbReference>
<evidence type="ECO:0000313" key="3">
    <source>
        <dbReference type="Proteomes" id="UP000033047"/>
    </source>
</evidence>
<accession>A0A0F5J647</accession>
<sequence>MNLIKYILFSCFSMCLFTSCGATFNNAKNADNNIQKLELGMSKIEVIAIMGKTYKRLEVKQTAEGYKETLGYEDLQDGLYRFKLLDGKLQEWDYLQPDRCIEKRSDK</sequence>